<keyword evidence="1" id="KW-1133">Transmembrane helix</keyword>
<feature type="transmembrane region" description="Helical" evidence="1">
    <location>
        <begin position="132"/>
        <end position="153"/>
    </location>
</feature>
<keyword evidence="3" id="KW-1185">Reference proteome</keyword>
<reference evidence="2 3" key="1">
    <citation type="submission" date="2020-08" db="EMBL/GenBank/DDBJ databases">
        <title>Genome sequence of Nocardioides mesophilus KACC 16243T.</title>
        <authorList>
            <person name="Hyun D.-W."/>
            <person name="Bae J.-W."/>
        </authorList>
    </citation>
    <scope>NUCLEOTIDE SEQUENCE [LARGE SCALE GENOMIC DNA]</scope>
    <source>
        <strain evidence="2 3">KACC 16243</strain>
    </source>
</reference>
<name>A0A7G9RBI5_9ACTN</name>
<evidence type="ECO:0000313" key="3">
    <source>
        <dbReference type="Proteomes" id="UP000515947"/>
    </source>
</evidence>
<keyword evidence="1" id="KW-0472">Membrane</keyword>
<dbReference type="RefSeq" id="WP_187578802.1">
    <property type="nucleotide sequence ID" value="NZ_CP060713.1"/>
</dbReference>
<keyword evidence="1" id="KW-0812">Transmembrane</keyword>
<organism evidence="2 3">
    <name type="scientific">Nocardioides mesophilus</name>
    <dbReference type="NCBI Taxonomy" id="433659"/>
    <lineage>
        <taxon>Bacteria</taxon>
        <taxon>Bacillati</taxon>
        <taxon>Actinomycetota</taxon>
        <taxon>Actinomycetes</taxon>
        <taxon>Propionibacteriales</taxon>
        <taxon>Nocardioidaceae</taxon>
        <taxon>Nocardioides</taxon>
    </lineage>
</organism>
<evidence type="ECO:0000313" key="2">
    <source>
        <dbReference type="EMBL" id="QNN52960.1"/>
    </source>
</evidence>
<feature type="transmembrane region" description="Helical" evidence="1">
    <location>
        <begin position="58"/>
        <end position="76"/>
    </location>
</feature>
<dbReference type="EMBL" id="CP060713">
    <property type="protein sequence ID" value="QNN52960.1"/>
    <property type="molecule type" value="Genomic_DNA"/>
</dbReference>
<dbReference type="KEGG" id="nmes:H9L09_00085"/>
<sequence>MSTAQWILNLALLGWVLTRNLGTHRVTRATFLVPLAVVATAGAWFLRDLPTAGHDVRLELVGVAAGLVLGTLAALLTRMHRHHGRLVVSAGTAFAAVWIATIGGRMLFAQWATHSGARTVGEFSMRHQITGADAWTASFVLMALTMVAVRLVVTGVQVSAHRSGAATLSEAGAA</sequence>
<gene>
    <name evidence="2" type="ORF">H9L09_00085</name>
</gene>
<dbReference type="Proteomes" id="UP000515947">
    <property type="component" value="Chromosome"/>
</dbReference>
<protein>
    <recommendedName>
        <fullName evidence="4">DUF1453 domain-containing protein</fullName>
    </recommendedName>
</protein>
<feature type="transmembrane region" description="Helical" evidence="1">
    <location>
        <begin position="88"/>
        <end position="112"/>
    </location>
</feature>
<evidence type="ECO:0000256" key="1">
    <source>
        <dbReference type="SAM" id="Phobius"/>
    </source>
</evidence>
<feature type="transmembrane region" description="Helical" evidence="1">
    <location>
        <begin position="29"/>
        <end position="46"/>
    </location>
</feature>
<evidence type="ECO:0008006" key="4">
    <source>
        <dbReference type="Google" id="ProtNLM"/>
    </source>
</evidence>
<proteinExistence type="predicted"/>
<dbReference type="AlphaFoldDB" id="A0A7G9RBI5"/>
<accession>A0A7G9RBI5</accession>